<sequence>MPAQATPIDPQLQEWLAAGRYFEHAGHRSFYRDDGDGPPLLCLHGYPTASWDWHRVWPLLHGHYRLVAPDLLGFGFSDKPRDHAYSIADQATRVERLLVKLGLHEVHLLAHDYGDTVAQELMTRHQTRLQSGEAGVRLLTVTLLNGGLFPETHRARPIQTLLRSPLAPVLLRLFNARALGRNMRAIFGADTPPDAAELARFWALINYNGGRAIMGRLLHYIGERRRSRERWVGALVDAPMPLRLVAGMDDPVSGAHMVERYRQLVPQPDVVELPGIGHYPQWEAAERVAVAVIGFAR</sequence>
<comment type="caution">
    <text evidence="2">The sequence shown here is derived from an EMBL/GenBank/DDBJ whole genome shotgun (WGS) entry which is preliminary data.</text>
</comment>
<reference evidence="2 3" key="1">
    <citation type="submission" date="2018-07" db="EMBL/GenBank/DDBJ databases">
        <title>Whole genome Sequencing of Pseudoxanthomonas gei KCTC 32298 (T).</title>
        <authorList>
            <person name="Kumar S."/>
            <person name="Bansal K."/>
            <person name="Kaur A."/>
            <person name="Patil P."/>
            <person name="Sharma S."/>
            <person name="Patil P.B."/>
        </authorList>
    </citation>
    <scope>NUCLEOTIDE SEQUENCE [LARGE SCALE GENOMIC DNA]</scope>
    <source>
        <strain evidence="2 3">KCTC 32298</strain>
    </source>
</reference>
<dbReference type="PANTHER" id="PTHR43798:SF33">
    <property type="entry name" value="HYDROLASE, PUTATIVE (AFU_ORTHOLOGUE AFUA_2G14860)-RELATED"/>
    <property type="match status" value="1"/>
</dbReference>
<dbReference type="SUPFAM" id="SSF53474">
    <property type="entry name" value="alpha/beta-Hydrolases"/>
    <property type="match status" value="1"/>
</dbReference>
<dbReference type="RefSeq" id="WP_162349976.1">
    <property type="nucleotide sequence ID" value="NZ_QOVG01000007.1"/>
</dbReference>
<organism evidence="2 3">
    <name type="scientific">Pseudoxanthomonas gei</name>
    <dbReference type="NCBI Taxonomy" id="1383030"/>
    <lineage>
        <taxon>Bacteria</taxon>
        <taxon>Pseudomonadati</taxon>
        <taxon>Pseudomonadota</taxon>
        <taxon>Gammaproteobacteria</taxon>
        <taxon>Lysobacterales</taxon>
        <taxon>Lysobacteraceae</taxon>
        <taxon>Pseudoxanthomonas</taxon>
    </lineage>
</organism>
<evidence type="ECO:0000313" key="3">
    <source>
        <dbReference type="Proteomes" id="UP001429354"/>
    </source>
</evidence>
<proteinExistence type="predicted"/>
<dbReference type="Pfam" id="PF12697">
    <property type="entry name" value="Abhydrolase_6"/>
    <property type="match status" value="1"/>
</dbReference>
<evidence type="ECO:0000259" key="1">
    <source>
        <dbReference type="Pfam" id="PF12697"/>
    </source>
</evidence>
<dbReference type="EMBL" id="QOVG01000007">
    <property type="protein sequence ID" value="NDK39394.1"/>
    <property type="molecule type" value="Genomic_DNA"/>
</dbReference>
<dbReference type="InterPro" id="IPR029058">
    <property type="entry name" value="AB_hydrolase_fold"/>
</dbReference>
<dbReference type="PANTHER" id="PTHR43798">
    <property type="entry name" value="MONOACYLGLYCEROL LIPASE"/>
    <property type="match status" value="1"/>
</dbReference>
<name>A0ABX0ACV0_9GAMM</name>
<dbReference type="Proteomes" id="UP001429354">
    <property type="component" value="Unassembled WGS sequence"/>
</dbReference>
<keyword evidence="2" id="KW-0378">Hydrolase</keyword>
<dbReference type="GO" id="GO:0016787">
    <property type="term" value="F:hydrolase activity"/>
    <property type="evidence" value="ECO:0007669"/>
    <property type="project" value="UniProtKB-KW"/>
</dbReference>
<dbReference type="InterPro" id="IPR000073">
    <property type="entry name" value="AB_hydrolase_1"/>
</dbReference>
<dbReference type="Gene3D" id="3.40.50.1820">
    <property type="entry name" value="alpha/beta hydrolase"/>
    <property type="match status" value="1"/>
</dbReference>
<dbReference type="InterPro" id="IPR050266">
    <property type="entry name" value="AB_hydrolase_sf"/>
</dbReference>
<feature type="domain" description="AB hydrolase-1" evidence="1">
    <location>
        <begin position="40"/>
        <end position="289"/>
    </location>
</feature>
<evidence type="ECO:0000313" key="2">
    <source>
        <dbReference type="EMBL" id="NDK39394.1"/>
    </source>
</evidence>
<gene>
    <name evidence="2" type="ORF">DT603_11125</name>
</gene>
<protein>
    <submittedName>
        <fullName evidence="2">Alpha/beta hydrolase</fullName>
    </submittedName>
</protein>
<accession>A0ABX0ACV0</accession>
<keyword evidence="3" id="KW-1185">Reference proteome</keyword>